<dbReference type="Proteomes" id="UP001642409">
    <property type="component" value="Unassembled WGS sequence"/>
</dbReference>
<keyword evidence="6" id="KW-1185">Reference proteome</keyword>
<evidence type="ECO:0000313" key="3">
    <source>
        <dbReference type="EMBL" id="CAL5993765.1"/>
    </source>
</evidence>
<evidence type="ECO:0000313" key="2">
    <source>
        <dbReference type="EMBL" id="CAI9942093.1"/>
    </source>
</evidence>
<gene>
    <name evidence="3" type="ORF">HINF_LOCUS13228</name>
    <name evidence="1" type="ORF">HINF_LOCUS18871</name>
    <name evidence="2" type="ORF">HINF_LOCUS29738</name>
    <name evidence="4" type="ORF">HINF_LOCUS42904</name>
    <name evidence="5" type="ORF">HINF_LOCUS73351</name>
</gene>
<protein>
    <submittedName>
        <fullName evidence="1">RNA polymerase Rpb4 domain-containing protein</fullName>
    </submittedName>
    <submittedName>
        <fullName evidence="3">RNA_polymerase Rpb4 domain-containing protein</fullName>
    </submittedName>
</protein>
<sequence length="113" mass="13382">MKSISQPKFIMNRDVLKLLVEKNKQFSEQQIKQTPEELKFDARLHSYLKQHLKNGYKESQIEQLKQLNCLTEIEILHVVNLQPQNECELFILLTNYQSLDDNQIQAILSIIQE</sequence>
<dbReference type="SUPFAM" id="SSF47819">
    <property type="entry name" value="HRDC-like"/>
    <property type="match status" value="1"/>
</dbReference>
<organism evidence="1">
    <name type="scientific">Hexamita inflata</name>
    <dbReference type="NCBI Taxonomy" id="28002"/>
    <lineage>
        <taxon>Eukaryota</taxon>
        <taxon>Metamonada</taxon>
        <taxon>Diplomonadida</taxon>
        <taxon>Hexamitidae</taxon>
        <taxon>Hexamitinae</taxon>
        <taxon>Hexamita</taxon>
    </lineage>
</organism>
<dbReference type="EMBL" id="CAXDID020000177">
    <property type="protein sequence ID" value="CAL6048886.1"/>
    <property type="molecule type" value="Genomic_DNA"/>
</dbReference>
<dbReference type="InterPro" id="IPR010997">
    <property type="entry name" value="HRDC-like_sf"/>
</dbReference>
<name>A0AA86TWQ7_9EUKA</name>
<proteinExistence type="predicted"/>
<dbReference type="InterPro" id="IPR038324">
    <property type="entry name" value="Rpb4/RPC9_sf"/>
</dbReference>
<dbReference type="EMBL" id="CAXDID020000030">
    <property type="protein sequence ID" value="CAL5993765.1"/>
    <property type="molecule type" value="Genomic_DNA"/>
</dbReference>
<accession>A0AA86TWQ7</accession>
<dbReference type="Gene3D" id="1.20.1250.40">
    <property type="match status" value="1"/>
</dbReference>
<reference evidence="3 6" key="2">
    <citation type="submission" date="2024-07" db="EMBL/GenBank/DDBJ databases">
        <authorList>
            <person name="Akdeniz Z."/>
        </authorList>
    </citation>
    <scope>NUCLEOTIDE SEQUENCE [LARGE SCALE GENOMIC DNA]</scope>
</reference>
<dbReference type="AlphaFoldDB" id="A0AA86TWQ7"/>
<evidence type="ECO:0000313" key="6">
    <source>
        <dbReference type="Proteomes" id="UP001642409"/>
    </source>
</evidence>
<evidence type="ECO:0000313" key="5">
    <source>
        <dbReference type="EMBL" id="CAL6105625.1"/>
    </source>
</evidence>
<reference evidence="1" key="1">
    <citation type="submission" date="2023-06" db="EMBL/GenBank/DDBJ databases">
        <authorList>
            <person name="Kurt Z."/>
        </authorList>
    </citation>
    <scope>NUCLEOTIDE SEQUENCE</scope>
</reference>
<dbReference type="EMBL" id="CAXDID020000599">
    <property type="protein sequence ID" value="CAL6105625.1"/>
    <property type="molecule type" value="Genomic_DNA"/>
</dbReference>
<dbReference type="EMBL" id="CATOUU010000477">
    <property type="protein sequence ID" value="CAI9931226.1"/>
    <property type="molecule type" value="Genomic_DNA"/>
</dbReference>
<evidence type="ECO:0000313" key="4">
    <source>
        <dbReference type="EMBL" id="CAL6048886.1"/>
    </source>
</evidence>
<dbReference type="EMBL" id="CATOUU010000697">
    <property type="protein sequence ID" value="CAI9942093.1"/>
    <property type="molecule type" value="Genomic_DNA"/>
</dbReference>
<dbReference type="GO" id="GO:0000166">
    <property type="term" value="F:nucleotide binding"/>
    <property type="evidence" value="ECO:0007669"/>
    <property type="project" value="InterPro"/>
</dbReference>
<evidence type="ECO:0000313" key="1">
    <source>
        <dbReference type="EMBL" id="CAI9931226.1"/>
    </source>
</evidence>
<comment type="caution">
    <text evidence="1">The sequence shown here is derived from an EMBL/GenBank/DDBJ whole genome shotgun (WGS) entry which is preliminary data.</text>
</comment>